<sequence>MDLWQHNVSLAVTPATPPPRQLATIFAGLMSMIYELRVYTAMPGRLPDVLARFRDHTVGIWNRLGIRQLGYWTTAVGPDSNALTYMLVWESLADREVKWGKFVVDPEWVEVRKASEAAGSIVAKMDNSFLAPTSFSPAK</sequence>
<comment type="caution">
    <text evidence="2">The sequence shown here is derived from an EMBL/GenBank/DDBJ whole genome shotgun (WGS) entry which is preliminary data.</text>
</comment>
<dbReference type="Pfam" id="PF07978">
    <property type="entry name" value="NIPSNAP"/>
    <property type="match status" value="1"/>
</dbReference>
<protein>
    <recommendedName>
        <fullName evidence="1">NIPSNAP domain-containing protein</fullName>
    </recommendedName>
</protein>
<keyword evidence="3" id="KW-1185">Reference proteome</keyword>
<gene>
    <name evidence="2" type="ORF">VPARA_53690</name>
</gene>
<dbReference type="InterPro" id="IPR011008">
    <property type="entry name" value="Dimeric_a/b-barrel"/>
</dbReference>
<name>A0A0H2M940_VARPD</name>
<dbReference type="InterPro" id="IPR012577">
    <property type="entry name" value="NIPSNAP"/>
</dbReference>
<feature type="domain" description="NIPSNAP" evidence="1">
    <location>
        <begin position="34"/>
        <end position="137"/>
    </location>
</feature>
<dbReference type="Gene3D" id="3.30.70.100">
    <property type="match status" value="1"/>
</dbReference>
<dbReference type="EMBL" id="JZWI01000033">
    <property type="protein sequence ID" value="KLN53530.1"/>
    <property type="molecule type" value="Genomic_DNA"/>
</dbReference>
<organism evidence="2 3">
    <name type="scientific">Variovorax paradoxus</name>
    <dbReference type="NCBI Taxonomy" id="34073"/>
    <lineage>
        <taxon>Bacteria</taxon>
        <taxon>Pseudomonadati</taxon>
        <taxon>Pseudomonadota</taxon>
        <taxon>Betaproteobacteria</taxon>
        <taxon>Burkholderiales</taxon>
        <taxon>Comamonadaceae</taxon>
        <taxon>Variovorax</taxon>
    </lineage>
</organism>
<dbReference type="PATRIC" id="fig|34073.19.peg.5488"/>
<evidence type="ECO:0000259" key="1">
    <source>
        <dbReference type="Pfam" id="PF07978"/>
    </source>
</evidence>
<dbReference type="Proteomes" id="UP000035170">
    <property type="component" value="Unassembled WGS sequence"/>
</dbReference>
<dbReference type="SUPFAM" id="SSF54909">
    <property type="entry name" value="Dimeric alpha+beta barrel"/>
    <property type="match status" value="1"/>
</dbReference>
<dbReference type="RefSeq" id="WP_329959057.1">
    <property type="nucleotide sequence ID" value="NZ_JZWI01000033.1"/>
</dbReference>
<accession>A0A0H2M940</accession>
<evidence type="ECO:0000313" key="3">
    <source>
        <dbReference type="Proteomes" id="UP000035170"/>
    </source>
</evidence>
<dbReference type="AlphaFoldDB" id="A0A0H2M940"/>
<proteinExistence type="predicted"/>
<evidence type="ECO:0000313" key="2">
    <source>
        <dbReference type="EMBL" id="KLN53530.1"/>
    </source>
</evidence>
<reference evidence="2 3" key="1">
    <citation type="submission" date="2015-03" db="EMBL/GenBank/DDBJ databases">
        <title>Genome sequence of Variovorax paradoxus TBEA6.</title>
        <authorList>
            <person name="Poehlein A."/>
            <person name="Schuldes J."/>
            <person name="Wuebbeler J.H."/>
            <person name="Hiessl S."/>
            <person name="Steinbuechel A."/>
            <person name="Daniel R."/>
        </authorList>
    </citation>
    <scope>NUCLEOTIDE SEQUENCE [LARGE SCALE GENOMIC DNA]</scope>
    <source>
        <strain evidence="2 3">TBEA6</strain>
    </source>
</reference>